<evidence type="ECO:0000313" key="2">
    <source>
        <dbReference type="Proteomes" id="UP000586918"/>
    </source>
</evidence>
<dbReference type="Gene3D" id="2.50.20.20">
    <property type="match status" value="1"/>
</dbReference>
<sequence length="290" mass="30652">MQPDEDPGGHEVMGGLGVRRRPGRWLPLLMLVGTLLGGCAGPDPATEETASALPRYYDISELVAAVAERQRADGTARLSLSGEVAGRSSTLRFAGEGVLRLEGRGVSARFTQTVAQGDAAPQETGFVVLPGEVYLRQPAGPDAVAGKPWARVDPTSSDPADQQRAVLAATLTANADPTTNLARYADATLIADASDDQVDGVPTVRYTIVVDLARAAVLQPDPALRAQLEQQVRDGLTRITSTLWVDGAHRPVRSDIRQELPGIGTLALTAGYRDWGQPVDITPPPAAQVR</sequence>
<reference evidence="1 2" key="1">
    <citation type="submission" date="2020-04" db="EMBL/GenBank/DDBJ databases">
        <authorList>
            <person name="Klaysubun C."/>
            <person name="Duangmal K."/>
            <person name="Lipun K."/>
        </authorList>
    </citation>
    <scope>NUCLEOTIDE SEQUENCE [LARGE SCALE GENOMIC DNA]</scope>
    <source>
        <strain evidence="1 2">DSM 45300</strain>
    </source>
</reference>
<comment type="caution">
    <text evidence="1">The sequence shown here is derived from an EMBL/GenBank/DDBJ whole genome shotgun (WGS) entry which is preliminary data.</text>
</comment>
<dbReference type="EMBL" id="JAAXKZ010000127">
    <property type="protein sequence ID" value="NMH94716.1"/>
    <property type="molecule type" value="Genomic_DNA"/>
</dbReference>
<proteinExistence type="predicted"/>
<keyword evidence="2" id="KW-1185">Reference proteome</keyword>
<dbReference type="AlphaFoldDB" id="A0A848DQK0"/>
<evidence type="ECO:0000313" key="1">
    <source>
        <dbReference type="EMBL" id="NMH94716.1"/>
    </source>
</evidence>
<evidence type="ECO:0008006" key="3">
    <source>
        <dbReference type="Google" id="ProtNLM"/>
    </source>
</evidence>
<gene>
    <name evidence="1" type="ORF">HF519_24710</name>
</gene>
<dbReference type="Proteomes" id="UP000586918">
    <property type="component" value="Unassembled WGS sequence"/>
</dbReference>
<name>A0A848DQK0_9PSEU</name>
<dbReference type="RefSeq" id="WP_169415393.1">
    <property type="nucleotide sequence ID" value="NZ_JAAXKZ010000127.1"/>
</dbReference>
<protein>
    <recommendedName>
        <fullName evidence="3">Lipoprotein</fullName>
    </recommendedName>
</protein>
<organism evidence="1 2">
    <name type="scientific">Pseudonocardia bannensis</name>
    <dbReference type="NCBI Taxonomy" id="630973"/>
    <lineage>
        <taxon>Bacteria</taxon>
        <taxon>Bacillati</taxon>
        <taxon>Actinomycetota</taxon>
        <taxon>Actinomycetes</taxon>
        <taxon>Pseudonocardiales</taxon>
        <taxon>Pseudonocardiaceae</taxon>
        <taxon>Pseudonocardia</taxon>
    </lineage>
</organism>
<dbReference type="SUPFAM" id="SSF89392">
    <property type="entry name" value="Prokaryotic lipoproteins and lipoprotein localization factors"/>
    <property type="match status" value="1"/>
</dbReference>
<accession>A0A848DQK0</accession>
<dbReference type="InterPro" id="IPR029046">
    <property type="entry name" value="LolA/LolB/LppX"/>
</dbReference>